<comment type="caution">
    <text evidence="2">The sequence shown here is derived from an EMBL/GenBank/DDBJ whole genome shotgun (WGS) entry which is preliminary data.</text>
</comment>
<keyword evidence="3" id="KW-1185">Reference proteome</keyword>
<organism evidence="2 3">
    <name type="scientific">Geobacter argillaceus</name>
    <dbReference type="NCBI Taxonomy" id="345631"/>
    <lineage>
        <taxon>Bacteria</taxon>
        <taxon>Pseudomonadati</taxon>
        <taxon>Thermodesulfobacteriota</taxon>
        <taxon>Desulfuromonadia</taxon>
        <taxon>Geobacterales</taxon>
        <taxon>Geobacteraceae</taxon>
        <taxon>Geobacter</taxon>
    </lineage>
</organism>
<dbReference type="AlphaFoldDB" id="A0A562VP84"/>
<evidence type="ECO:0000313" key="2">
    <source>
        <dbReference type="EMBL" id="TWJ19725.1"/>
    </source>
</evidence>
<evidence type="ECO:0000256" key="1">
    <source>
        <dbReference type="SAM" id="MobiDB-lite"/>
    </source>
</evidence>
<dbReference type="Proteomes" id="UP000319449">
    <property type="component" value="Unassembled WGS sequence"/>
</dbReference>
<accession>A0A562VP84</accession>
<name>A0A562VP84_9BACT</name>
<feature type="compositionally biased region" description="Polar residues" evidence="1">
    <location>
        <begin position="129"/>
        <end position="141"/>
    </location>
</feature>
<proteinExistence type="predicted"/>
<protein>
    <submittedName>
        <fullName evidence="2">Uncharacterized protein</fullName>
    </submittedName>
</protein>
<evidence type="ECO:0000313" key="3">
    <source>
        <dbReference type="Proteomes" id="UP000319449"/>
    </source>
</evidence>
<feature type="region of interest" description="Disordered" evidence="1">
    <location>
        <begin position="128"/>
        <end position="148"/>
    </location>
</feature>
<reference evidence="2 3" key="1">
    <citation type="submission" date="2019-07" db="EMBL/GenBank/DDBJ databases">
        <title>Genomic Encyclopedia of Archaeal and Bacterial Type Strains, Phase II (KMG-II): from individual species to whole genera.</title>
        <authorList>
            <person name="Goeker M."/>
        </authorList>
    </citation>
    <scope>NUCLEOTIDE SEQUENCE [LARGE SCALE GENOMIC DNA]</scope>
    <source>
        <strain evidence="2 3">ATCC BAA-1139</strain>
    </source>
</reference>
<dbReference type="EMBL" id="VLLN01000007">
    <property type="protein sequence ID" value="TWJ19725.1"/>
    <property type="molecule type" value="Genomic_DNA"/>
</dbReference>
<sequence>MEVIKFAITRALTVALRKSLAVRIEDRMEITVFPDQGEPIDLSPAVIKSKVRRFIIHHVELELQKRQVMREAEELKELRGKNVAGEISRIAEDGTLYVALEISDVFSHLILAGECPVRYQPLHERCRYSTASSNNRSSTGSPTPPAGR</sequence>
<gene>
    <name evidence="2" type="ORF">JN12_01526</name>
</gene>